<dbReference type="OrthoDB" id="5377226at2759"/>
<feature type="region of interest" description="Disordered" evidence="1">
    <location>
        <begin position="68"/>
        <end position="92"/>
    </location>
</feature>
<gene>
    <name evidence="2" type="ORF">M440DRAFT_1398922</name>
</gene>
<dbReference type="AlphaFoldDB" id="A0A2T4CDI0"/>
<organism evidence="2 3">
    <name type="scientific">Trichoderma longibrachiatum ATCC 18648</name>
    <dbReference type="NCBI Taxonomy" id="983965"/>
    <lineage>
        <taxon>Eukaryota</taxon>
        <taxon>Fungi</taxon>
        <taxon>Dikarya</taxon>
        <taxon>Ascomycota</taxon>
        <taxon>Pezizomycotina</taxon>
        <taxon>Sordariomycetes</taxon>
        <taxon>Hypocreomycetidae</taxon>
        <taxon>Hypocreales</taxon>
        <taxon>Hypocreaceae</taxon>
        <taxon>Trichoderma</taxon>
    </lineage>
</organism>
<proteinExistence type="predicted"/>
<keyword evidence="3" id="KW-1185">Reference proteome</keyword>
<accession>A0A2T4CDI0</accession>
<evidence type="ECO:0000313" key="2">
    <source>
        <dbReference type="EMBL" id="PTB79629.1"/>
    </source>
</evidence>
<protein>
    <submittedName>
        <fullName evidence="2">Uncharacterized protein</fullName>
    </submittedName>
</protein>
<sequence length="231" mass="25852">MPYVDNDIPLATKRKWDHDPNDDPYNNKTLSQRTSCEAPSPFYASSDTSSKRKTLHPTKRLRAIHDIHSPSHHHPFSRQPSPTTTDTSSKAHSSTTTLLLPCHVCHRRPTKKSDLDSFARCQSCREQTCFICMRECQGRRTSYAAGKSDIIAGEEALSRSFPMDDADATTPSIPHVEDEDVDVDVGDDDVGRERERFMHHGMICSRCCVEKGAEGEVICLGCLSDPYTNTP</sequence>
<feature type="compositionally biased region" description="Polar residues" evidence="1">
    <location>
        <begin position="24"/>
        <end position="48"/>
    </location>
</feature>
<feature type="region of interest" description="Disordered" evidence="1">
    <location>
        <begin position="1"/>
        <end position="56"/>
    </location>
</feature>
<evidence type="ECO:0000313" key="3">
    <source>
        <dbReference type="Proteomes" id="UP000240760"/>
    </source>
</evidence>
<dbReference type="EMBL" id="KZ679128">
    <property type="protein sequence ID" value="PTB79629.1"/>
    <property type="molecule type" value="Genomic_DNA"/>
</dbReference>
<reference evidence="2 3" key="1">
    <citation type="submission" date="2016-07" db="EMBL/GenBank/DDBJ databases">
        <title>Multiple horizontal gene transfer events from other fungi enriched the ability of initially mycotrophic Trichoderma (Ascomycota) to feed on dead plant biomass.</title>
        <authorList>
            <consortium name="DOE Joint Genome Institute"/>
            <person name="Aerts A."/>
            <person name="Atanasova L."/>
            <person name="Chenthamara K."/>
            <person name="Zhang J."/>
            <person name="Grujic M."/>
            <person name="Henrissat B."/>
            <person name="Kuo A."/>
            <person name="Salamov A."/>
            <person name="Lipzen A."/>
            <person name="Labutti K."/>
            <person name="Barry K."/>
            <person name="Miao Y."/>
            <person name="Rahimi M.J."/>
            <person name="Shen Q."/>
            <person name="Grigoriev I.V."/>
            <person name="Kubicek C.P."/>
            <person name="Druzhinina I.S."/>
        </authorList>
    </citation>
    <scope>NUCLEOTIDE SEQUENCE [LARGE SCALE GENOMIC DNA]</scope>
    <source>
        <strain evidence="2 3">ATCC 18648</strain>
    </source>
</reference>
<evidence type="ECO:0000256" key="1">
    <source>
        <dbReference type="SAM" id="MobiDB-lite"/>
    </source>
</evidence>
<dbReference type="Proteomes" id="UP000240760">
    <property type="component" value="Unassembled WGS sequence"/>
</dbReference>
<feature type="compositionally biased region" description="Polar residues" evidence="1">
    <location>
        <begin position="83"/>
        <end position="92"/>
    </location>
</feature>
<name>A0A2T4CDI0_TRILO</name>